<evidence type="ECO:0000313" key="3">
    <source>
        <dbReference type="Proteomes" id="UP000293142"/>
    </source>
</evidence>
<comment type="caution">
    <text evidence="2">The sequence shown here is derived from an EMBL/GenBank/DDBJ whole genome shotgun (WGS) entry which is preliminary data.</text>
</comment>
<dbReference type="AlphaFoldDB" id="A0A4Q9DCA6"/>
<dbReference type="RefSeq" id="WP_131019000.1">
    <property type="nucleotide sequence ID" value="NZ_SIRE01000051.1"/>
</dbReference>
<proteinExistence type="predicted"/>
<evidence type="ECO:0000313" key="2">
    <source>
        <dbReference type="EMBL" id="TBL67980.1"/>
    </source>
</evidence>
<keyword evidence="1" id="KW-0732">Signal</keyword>
<dbReference type="Proteomes" id="UP000293142">
    <property type="component" value="Unassembled WGS sequence"/>
</dbReference>
<name>A0A4Q9DCA6_9BACL</name>
<organism evidence="2 3">
    <name type="scientific">Paenibacillus thalictri</name>
    <dbReference type="NCBI Taxonomy" id="2527873"/>
    <lineage>
        <taxon>Bacteria</taxon>
        <taxon>Bacillati</taxon>
        <taxon>Bacillota</taxon>
        <taxon>Bacilli</taxon>
        <taxon>Bacillales</taxon>
        <taxon>Paenibacillaceae</taxon>
        <taxon>Paenibacillus</taxon>
    </lineage>
</organism>
<accession>A0A4Q9DCA6</accession>
<feature type="signal peptide" evidence="1">
    <location>
        <begin position="1"/>
        <end position="28"/>
    </location>
</feature>
<dbReference type="EMBL" id="SIRE01000051">
    <property type="protein sequence ID" value="TBL67980.1"/>
    <property type="molecule type" value="Genomic_DNA"/>
</dbReference>
<dbReference type="OrthoDB" id="2543893at2"/>
<gene>
    <name evidence="2" type="ORF">EYB31_38890</name>
</gene>
<protein>
    <recommendedName>
        <fullName evidence="4">PepSY domain-containing protein</fullName>
    </recommendedName>
</protein>
<reference evidence="2 3" key="1">
    <citation type="submission" date="2019-02" db="EMBL/GenBank/DDBJ databases">
        <title>Paenibacillus sp. nov., isolated from surface-sterilized tissue of Thalictrum simplex L.</title>
        <authorList>
            <person name="Tuo L."/>
        </authorList>
    </citation>
    <scope>NUCLEOTIDE SEQUENCE [LARGE SCALE GENOMIC DNA]</scope>
    <source>
        <strain evidence="2 3">N2SHLJ1</strain>
    </source>
</reference>
<keyword evidence="3" id="KW-1185">Reference proteome</keyword>
<sequence>MKRKYGPIFMFTLLLILSSGFLASSANADQAVASISSFTQAEDYAKKLIAADYPFAKDQIVLDLHQEFVLNQKTHYSLYFKRMIGNVPYPNNKIFYAFDETGKRLGHYIYWDKQVQFEKQEPVLNKEDVKAQFLEHMQPLLSYWFNGASSHSRLTESSIYSYDFDPEALDFTLTGEPYNLKQKLDSIEDENSLAGETANIPIKPIETEKEALKHASLVAGISNGPSPEVRMDYNTVFNDRLIGPFWQVIWVKSDSCYARTVFQQNSGQLVDYWNACMNQSGKSLTTDLAKQKAIQLVKQYLPESTYKDLAVEDVSLLQKEPEGYSYYSVKFVRHISGVWNPNLLYVDIDEKTGSFIGFSNQLNDYNYESLPVVDNAKLNKMLLDKYDLELRYEAVNDMKDSMVASQGGGWKAISEEPVEISLVYHLIPKAEYSNYFLDAKEAVWRDRNTAKMTTKEQIEMPEKR</sequence>
<evidence type="ECO:0000256" key="1">
    <source>
        <dbReference type="SAM" id="SignalP"/>
    </source>
</evidence>
<evidence type="ECO:0008006" key="4">
    <source>
        <dbReference type="Google" id="ProtNLM"/>
    </source>
</evidence>
<feature type="chain" id="PRO_5020414213" description="PepSY domain-containing protein" evidence="1">
    <location>
        <begin position="29"/>
        <end position="464"/>
    </location>
</feature>